<evidence type="ECO:0000256" key="6">
    <source>
        <dbReference type="ARBA" id="ARBA00022729"/>
    </source>
</evidence>
<dbReference type="SUPFAM" id="SSF53822">
    <property type="entry name" value="Periplasmic binding protein-like I"/>
    <property type="match status" value="1"/>
</dbReference>
<dbReference type="PANTHER" id="PTHR34836:SF1">
    <property type="entry name" value="OS09G0428600 PROTEIN"/>
    <property type="match status" value="1"/>
</dbReference>
<dbReference type="InterPro" id="IPR019594">
    <property type="entry name" value="Glu/Gly-bd"/>
</dbReference>
<keyword evidence="4" id="KW-0813">Transport</keyword>
<protein>
    <submittedName>
        <fullName evidence="18">Glutamate receptor 2.8</fullName>
    </submittedName>
</protein>
<evidence type="ECO:0000256" key="8">
    <source>
        <dbReference type="ARBA" id="ARBA00023065"/>
    </source>
</evidence>
<feature type="transmembrane region" description="Helical" evidence="16">
    <location>
        <begin position="78"/>
        <end position="97"/>
    </location>
</feature>
<evidence type="ECO:0000256" key="3">
    <source>
        <dbReference type="ARBA" id="ARBA00011095"/>
    </source>
</evidence>
<dbReference type="InterPro" id="IPR028082">
    <property type="entry name" value="Peripla_BP_I"/>
</dbReference>
<keyword evidence="7 16" id="KW-1133">Transmembrane helix</keyword>
<keyword evidence="11" id="KW-0325">Glycoprotein</keyword>
<evidence type="ECO:0000256" key="12">
    <source>
        <dbReference type="ARBA" id="ARBA00023286"/>
    </source>
</evidence>
<dbReference type="Pfam" id="PF01094">
    <property type="entry name" value="ANF_receptor"/>
    <property type="match status" value="1"/>
</dbReference>
<evidence type="ECO:0000259" key="17">
    <source>
        <dbReference type="SMART" id="SM00079"/>
    </source>
</evidence>
<evidence type="ECO:0000256" key="15">
    <source>
        <dbReference type="SAM" id="MobiDB-lite"/>
    </source>
</evidence>
<dbReference type="Pfam" id="PF00060">
    <property type="entry name" value="Lig_chan"/>
    <property type="match status" value="1"/>
</dbReference>
<dbReference type="Pfam" id="PF10613">
    <property type="entry name" value="Lig_chan-Glu_bd"/>
    <property type="match status" value="1"/>
</dbReference>
<feature type="region of interest" description="Disordered" evidence="15">
    <location>
        <begin position="1003"/>
        <end position="1046"/>
    </location>
</feature>
<comment type="caution">
    <text evidence="18">The sequence shown here is derived from an EMBL/GenBank/DDBJ whole genome shotgun (WGS) entry which is preliminary data.</text>
</comment>
<evidence type="ECO:0000256" key="9">
    <source>
        <dbReference type="ARBA" id="ARBA00023136"/>
    </source>
</evidence>
<dbReference type="InterPro" id="IPR001828">
    <property type="entry name" value="ANF_lig-bd_rcpt"/>
</dbReference>
<dbReference type="SMART" id="SM00079">
    <property type="entry name" value="PBPe"/>
    <property type="match status" value="1"/>
</dbReference>
<keyword evidence="6" id="KW-0732">Signal</keyword>
<evidence type="ECO:0000256" key="5">
    <source>
        <dbReference type="ARBA" id="ARBA00022692"/>
    </source>
</evidence>
<accession>A0ABR2LV65</accession>
<dbReference type="Gene3D" id="3.40.50.2300">
    <property type="match status" value="2"/>
</dbReference>
<dbReference type="InterPro" id="IPR001320">
    <property type="entry name" value="Iontro_rcpt_C"/>
</dbReference>
<dbReference type="PANTHER" id="PTHR34836">
    <property type="entry name" value="OS06G0188250 PROTEIN"/>
    <property type="match status" value="1"/>
</dbReference>
<comment type="subcellular location">
    <subcellularLocation>
        <location evidence="1">Membrane</location>
        <topology evidence="1">Multi-pass membrane protein</topology>
    </subcellularLocation>
</comment>
<feature type="compositionally biased region" description="Acidic residues" evidence="15">
    <location>
        <begin position="1003"/>
        <end position="1014"/>
    </location>
</feature>
<comment type="subunit">
    <text evidence="3">May form heteromers.</text>
</comment>
<feature type="domain" description="Ionotropic glutamate receptor C-terminal" evidence="17">
    <location>
        <begin position="529"/>
        <end position="874"/>
    </location>
</feature>
<feature type="compositionally biased region" description="Basic and acidic residues" evidence="15">
    <location>
        <begin position="1015"/>
        <end position="1024"/>
    </location>
</feature>
<evidence type="ECO:0000256" key="14">
    <source>
        <dbReference type="ARBA" id="ARBA00049638"/>
    </source>
</evidence>
<keyword evidence="5 16" id="KW-0812">Transmembrane</keyword>
<comment type="similarity">
    <text evidence="2">Belongs to the glutamate-gated ion channel (TC 1.A.10.1) family.</text>
</comment>
<dbReference type="CDD" id="cd13686">
    <property type="entry name" value="GluR_Plant"/>
    <property type="match status" value="1"/>
</dbReference>
<dbReference type="InterPro" id="IPR015683">
    <property type="entry name" value="Ionotropic_Glu_rcpt"/>
</dbReference>
<dbReference type="EMBL" id="JBBWWR010000014">
    <property type="protein sequence ID" value="KAK8952749.1"/>
    <property type="molecule type" value="Genomic_DNA"/>
</dbReference>
<dbReference type="PIRSF" id="PIRSF037090">
    <property type="entry name" value="Iontro_Glu-like_rcpt_pln"/>
    <property type="match status" value="1"/>
</dbReference>
<reference evidence="18 19" key="1">
    <citation type="journal article" date="2022" name="Nat. Plants">
        <title>Genomes of leafy and leafless Platanthera orchids illuminate the evolution of mycoheterotrophy.</title>
        <authorList>
            <person name="Li M.H."/>
            <person name="Liu K.W."/>
            <person name="Li Z."/>
            <person name="Lu H.C."/>
            <person name="Ye Q.L."/>
            <person name="Zhang D."/>
            <person name="Wang J.Y."/>
            <person name="Li Y.F."/>
            <person name="Zhong Z.M."/>
            <person name="Liu X."/>
            <person name="Yu X."/>
            <person name="Liu D.K."/>
            <person name="Tu X.D."/>
            <person name="Liu B."/>
            <person name="Hao Y."/>
            <person name="Liao X.Y."/>
            <person name="Jiang Y.T."/>
            <person name="Sun W.H."/>
            <person name="Chen J."/>
            <person name="Chen Y.Q."/>
            <person name="Ai Y."/>
            <person name="Zhai J.W."/>
            <person name="Wu S.S."/>
            <person name="Zhou Z."/>
            <person name="Hsiao Y.Y."/>
            <person name="Wu W.L."/>
            <person name="Chen Y.Y."/>
            <person name="Lin Y.F."/>
            <person name="Hsu J.L."/>
            <person name="Li C.Y."/>
            <person name="Wang Z.W."/>
            <person name="Zhao X."/>
            <person name="Zhong W.Y."/>
            <person name="Ma X.K."/>
            <person name="Ma L."/>
            <person name="Huang J."/>
            <person name="Chen G.Z."/>
            <person name="Huang M.Z."/>
            <person name="Huang L."/>
            <person name="Peng D.H."/>
            <person name="Luo Y.B."/>
            <person name="Zou S.Q."/>
            <person name="Chen S.P."/>
            <person name="Lan S."/>
            <person name="Tsai W.C."/>
            <person name="Van de Peer Y."/>
            <person name="Liu Z.J."/>
        </authorList>
    </citation>
    <scope>NUCLEOTIDE SEQUENCE [LARGE SCALE GENOMIC DNA]</scope>
    <source>
        <strain evidence="18">Lor288</strain>
    </source>
</reference>
<dbReference type="Gene3D" id="1.10.287.70">
    <property type="match status" value="1"/>
</dbReference>
<dbReference type="InterPro" id="IPR017103">
    <property type="entry name" value="Iontropic_Glu_rcpt_pln"/>
</dbReference>
<evidence type="ECO:0000256" key="1">
    <source>
        <dbReference type="ARBA" id="ARBA00004141"/>
    </source>
</evidence>
<keyword evidence="8" id="KW-0406">Ion transport</keyword>
<feature type="transmembrane region" description="Helical" evidence="16">
    <location>
        <begin position="658"/>
        <end position="676"/>
    </location>
</feature>
<proteinExistence type="inferred from homology"/>
<dbReference type="SUPFAM" id="SSF53850">
    <property type="entry name" value="Periplasmic binding protein-like II"/>
    <property type="match status" value="1"/>
</dbReference>
<evidence type="ECO:0000256" key="16">
    <source>
        <dbReference type="SAM" id="Phobius"/>
    </source>
</evidence>
<evidence type="ECO:0000256" key="10">
    <source>
        <dbReference type="ARBA" id="ARBA00023170"/>
    </source>
</evidence>
<gene>
    <name evidence="18" type="primary">GLR2.8</name>
    <name evidence="18" type="ORF">KSP40_PGU010271</name>
</gene>
<feature type="transmembrane region" description="Helical" evidence="16">
    <location>
        <begin position="895"/>
        <end position="919"/>
    </location>
</feature>
<feature type="transmembrane region" description="Helical" evidence="16">
    <location>
        <begin position="715"/>
        <end position="734"/>
    </location>
</feature>
<evidence type="ECO:0000313" key="18">
    <source>
        <dbReference type="EMBL" id="KAK8952749.1"/>
    </source>
</evidence>
<name>A0ABR2LV65_9ASPA</name>
<keyword evidence="9 16" id="KW-0472">Membrane</keyword>
<evidence type="ECO:0000256" key="2">
    <source>
        <dbReference type="ARBA" id="ARBA00008685"/>
    </source>
</evidence>
<keyword evidence="13" id="KW-0407">Ion channel</keyword>
<evidence type="ECO:0000256" key="11">
    <source>
        <dbReference type="ARBA" id="ARBA00023180"/>
    </source>
</evidence>
<keyword evidence="19" id="KW-1185">Reference proteome</keyword>
<sequence length="1046" mass="116938">MTVQIAICCIELDSGSQFSPLWNTLTKIANKVDWERRRERGLLLCDSLLITSSSKKGLSCLSLSLKKFKMTREKSPQFCIIFRLLYALLCFCLSLGAQEAGTGDNKRRIPFDVGVVLGTETWIGNISWSCMRMAVDDFYAVNPGYSTRISLHLRDSGHEALGAAVAAIDLIKNVQVKAIIGPQRSTHAKFVIDLGEKTRVPIISSTAKSPSLSTTQNSYFIRTAFNDNIQAKVIASIVQEFNWRQVVPVYVDDEYGNGILPCLINTFQEIDVRIPYRSRIPPSATKDQILRELSKLKEMQTRVFVVHMTFHLGLRLFTAAEEAGMLKGGYVWITTYGLSDIVDLMGSPAAGVMRGVLGLKPFVNRTSKLRDFNQRWRKMFRGENPHATITEPTVFGLWAYDTVWALALAAEKVKAGNFAFPATDNRNGTTEIASLGTSSIGPELVWFIKNTNKFDGLAGKFQLIDGQLEAGDFEIVNVVGNGMRRVGFWSPPHNISGRRHSTDKLDAIVWPGGDEVTPKGWEWPTEGKRLKIGVPVKPGFPEFIRIEEDPITKVKVPKGYCIDIFLTVMKDLPYAPFDFALYENRSGESNGTYDELVYQVYLQNYDAVVGDVTIVANRSLYVDFTLPYTESGVSMLVPVNDNRQKGPWAFLDPLTTDLWAASGVFFIFTGFVVWLLEHRINKEFRGAPSEQLGTVLYFSFSTLVFAHREQVLSNLARMVVVVWLFVVLVLQSSYTASLTSMLTVEQLQPTVTDLNDLIKNGDYVGYLSDSFIPSLLKRMNFNESKLIAYDSPEEYHQAMANGTVAAIVDEIPYLRIFLNRYCGKYTMVGPTYKTDGFGFVFPKNSPLVPVISRAILKLLESDKMVQFENNLYGNTSCQTQEDNATNSSSLSFRSFWGLFLVTGAASMAALLLHLAHFLYKHREYLRNLDPGNSIWRKLVLLCELYDQMETSKTDATTGAKEDESTEERAVGETIMLGDVLSPAAISGPQTPLSISSSGIEIIFESEEEMEDSSGEEQRSGREISRQNPDPPSFADMLTVRDDHSDS</sequence>
<organism evidence="18 19">
    <name type="scientific">Platanthera guangdongensis</name>
    <dbReference type="NCBI Taxonomy" id="2320717"/>
    <lineage>
        <taxon>Eukaryota</taxon>
        <taxon>Viridiplantae</taxon>
        <taxon>Streptophyta</taxon>
        <taxon>Embryophyta</taxon>
        <taxon>Tracheophyta</taxon>
        <taxon>Spermatophyta</taxon>
        <taxon>Magnoliopsida</taxon>
        <taxon>Liliopsida</taxon>
        <taxon>Asparagales</taxon>
        <taxon>Orchidaceae</taxon>
        <taxon>Orchidoideae</taxon>
        <taxon>Orchideae</taxon>
        <taxon>Orchidinae</taxon>
        <taxon>Platanthera</taxon>
    </lineage>
</organism>
<evidence type="ECO:0000256" key="13">
    <source>
        <dbReference type="ARBA" id="ARBA00023303"/>
    </source>
</evidence>
<comment type="function">
    <text evidence="14">Glutamate-gated receptor that probably acts as a non-selective cation channel. May be involved in light-signal transduction and calcium homeostasis via the regulation of calcium influx into cells.</text>
</comment>
<dbReference type="Proteomes" id="UP001412067">
    <property type="component" value="Unassembled WGS sequence"/>
</dbReference>
<dbReference type="InterPro" id="IPR044440">
    <property type="entry name" value="GABAb_receptor_plant_PBP1"/>
</dbReference>
<dbReference type="Gene3D" id="3.40.190.10">
    <property type="entry name" value="Periplasmic binding protein-like II"/>
    <property type="match status" value="1"/>
</dbReference>
<keyword evidence="12" id="KW-1071">Ligand-gated ion channel</keyword>
<keyword evidence="10 18" id="KW-0675">Receptor</keyword>
<evidence type="ECO:0000256" key="7">
    <source>
        <dbReference type="ARBA" id="ARBA00022989"/>
    </source>
</evidence>
<evidence type="ECO:0000256" key="4">
    <source>
        <dbReference type="ARBA" id="ARBA00022448"/>
    </source>
</evidence>
<evidence type="ECO:0000313" key="19">
    <source>
        <dbReference type="Proteomes" id="UP001412067"/>
    </source>
</evidence>
<dbReference type="CDD" id="cd19990">
    <property type="entry name" value="PBP1_GABAb_receptor_plant"/>
    <property type="match status" value="1"/>
</dbReference>